<dbReference type="Proteomes" id="UP000663864">
    <property type="component" value="Unassembled WGS sequence"/>
</dbReference>
<evidence type="ECO:0000313" key="2">
    <source>
        <dbReference type="EMBL" id="CAF3901814.1"/>
    </source>
</evidence>
<accession>A0A819HL69</accession>
<dbReference type="AlphaFoldDB" id="A0A819HL69"/>
<evidence type="ECO:0000313" key="3">
    <source>
        <dbReference type="Proteomes" id="UP000663836"/>
    </source>
</evidence>
<dbReference type="EMBL" id="CAJOBD010002703">
    <property type="protein sequence ID" value="CAF3901814.1"/>
    <property type="molecule type" value="Genomic_DNA"/>
</dbReference>
<comment type="caution">
    <text evidence="2">The sequence shown here is derived from an EMBL/GenBank/DDBJ whole genome shotgun (WGS) entry which is preliminary data.</text>
</comment>
<dbReference type="Proteomes" id="UP000663836">
    <property type="component" value="Unassembled WGS sequence"/>
</dbReference>
<proteinExistence type="predicted"/>
<evidence type="ECO:0000313" key="1">
    <source>
        <dbReference type="EMBL" id="CAF1353860.1"/>
    </source>
</evidence>
<organism evidence="2 3">
    <name type="scientific">Rotaria sordida</name>
    <dbReference type="NCBI Taxonomy" id="392033"/>
    <lineage>
        <taxon>Eukaryota</taxon>
        <taxon>Metazoa</taxon>
        <taxon>Spiralia</taxon>
        <taxon>Gnathifera</taxon>
        <taxon>Rotifera</taxon>
        <taxon>Eurotatoria</taxon>
        <taxon>Bdelloidea</taxon>
        <taxon>Philodinida</taxon>
        <taxon>Philodinidae</taxon>
        <taxon>Rotaria</taxon>
    </lineage>
</organism>
<dbReference type="EMBL" id="CAJNOT010002941">
    <property type="protein sequence ID" value="CAF1353860.1"/>
    <property type="molecule type" value="Genomic_DNA"/>
</dbReference>
<gene>
    <name evidence="2" type="ORF">JBS370_LOCUS20919</name>
    <name evidence="1" type="ORF">ZHD862_LOCUS30710</name>
</gene>
<reference evidence="2" key="1">
    <citation type="submission" date="2021-02" db="EMBL/GenBank/DDBJ databases">
        <authorList>
            <person name="Nowell W R."/>
        </authorList>
    </citation>
    <scope>NUCLEOTIDE SEQUENCE</scope>
</reference>
<name>A0A819HL69_9BILA</name>
<sequence>MIHILIPSGRSIITGNDVEHAINFTNVDQSLFESCVTFADGQKKNCSLDDESREKTEGDAYSKPSVQIFIDTVTNDHRTEKSVYMLWLQGKLIVEEYDPVPFDENS</sequence>
<protein>
    <submittedName>
        <fullName evidence="2">Uncharacterized protein</fullName>
    </submittedName>
</protein>